<dbReference type="InterPro" id="IPR000415">
    <property type="entry name" value="Nitroreductase-like"/>
</dbReference>
<dbReference type="PANTHER" id="PTHR43745:SF2">
    <property type="entry name" value="NITROREDUCTASE MJ1384-RELATED"/>
    <property type="match status" value="1"/>
</dbReference>
<dbReference type="Proteomes" id="UP000293912">
    <property type="component" value="Chromosome"/>
</dbReference>
<proteinExistence type="predicted"/>
<dbReference type="RefSeq" id="WP_133155792.1">
    <property type="nucleotide sequence ID" value="NZ_CP037867.1"/>
</dbReference>
<dbReference type="AlphaFoldDB" id="A0A4P6WSP1"/>
<reference evidence="2 3" key="1">
    <citation type="submission" date="2019-03" db="EMBL/GenBank/DDBJ databases">
        <authorList>
            <person name="Sebastian G."/>
            <person name="Baumann P."/>
            <person name="Ruckert C."/>
            <person name="Kalinowski J."/>
            <person name="Nebel B."/>
            <person name="Takors R."/>
            <person name="Blombach B."/>
        </authorList>
    </citation>
    <scope>NUCLEOTIDE SEQUENCE [LARGE SCALE GENOMIC DNA]</scope>
    <source>
        <strain evidence="2 3">DSM 1084</strain>
    </source>
</reference>
<evidence type="ECO:0000259" key="1">
    <source>
        <dbReference type="Pfam" id="PF00881"/>
    </source>
</evidence>
<dbReference type="Pfam" id="PF00881">
    <property type="entry name" value="Nitroreductase"/>
    <property type="match status" value="1"/>
</dbReference>
<gene>
    <name evidence="2" type="ORF">HPF_03745</name>
</gene>
<sequence length="215" mass="23293">MNTLTKLALGVLGQLHGQPASGAVLGEMALPPAQTTGGLPLMQALQQRQSQRDFRPDALEPPTLSDLLWAAAGINRAEHGGRTSPSAMNAQEVDLYVALPQGLYLYEPQRHVLLLIKAEDVRRVTGYQDFVDNAPLDLVYVADHGRMKMVPAAQREAYASVAAGAMAQNVYLFCASHGLGTVVRAWFDRHALTKAMGLTNDQQILLTQTVGHAKR</sequence>
<name>A0A4P6WSP1_HYDPS</name>
<protein>
    <submittedName>
        <fullName evidence="2">Nitroreductase family protein</fullName>
    </submittedName>
</protein>
<evidence type="ECO:0000313" key="2">
    <source>
        <dbReference type="EMBL" id="QBM26782.1"/>
    </source>
</evidence>
<dbReference type="KEGG" id="hpse:HPF_03745"/>
<dbReference type="InterPro" id="IPR029479">
    <property type="entry name" value="Nitroreductase"/>
</dbReference>
<dbReference type="CDD" id="cd02142">
    <property type="entry name" value="McbC_SagB-like_oxidoreductase"/>
    <property type="match status" value="1"/>
</dbReference>
<dbReference type="PANTHER" id="PTHR43745">
    <property type="entry name" value="NITROREDUCTASE MJ1384-RELATED"/>
    <property type="match status" value="1"/>
</dbReference>
<dbReference type="Gene3D" id="3.40.109.10">
    <property type="entry name" value="NADH Oxidase"/>
    <property type="match status" value="1"/>
</dbReference>
<accession>A0A4P6WSP1</accession>
<keyword evidence="3" id="KW-1185">Reference proteome</keyword>
<evidence type="ECO:0000313" key="3">
    <source>
        <dbReference type="Proteomes" id="UP000293912"/>
    </source>
</evidence>
<dbReference type="SUPFAM" id="SSF55469">
    <property type="entry name" value="FMN-dependent nitroreductase-like"/>
    <property type="match status" value="1"/>
</dbReference>
<feature type="domain" description="Nitroreductase" evidence="1">
    <location>
        <begin position="46"/>
        <end position="212"/>
    </location>
</feature>
<dbReference type="InterPro" id="IPR052544">
    <property type="entry name" value="Bacteriocin_Proc_Enz"/>
</dbReference>
<organism evidence="2 3">
    <name type="scientific">Hydrogenophaga pseudoflava</name>
    <name type="common">Pseudomonas carboxydoflava</name>
    <dbReference type="NCBI Taxonomy" id="47421"/>
    <lineage>
        <taxon>Bacteria</taxon>
        <taxon>Pseudomonadati</taxon>
        <taxon>Pseudomonadota</taxon>
        <taxon>Betaproteobacteria</taxon>
        <taxon>Burkholderiales</taxon>
        <taxon>Comamonadaceae</taxon>
        <taxon>Hydrogenophaga</taxon>
    </lineage>
</organism>
<dbReference type="GO" id="GO:0016491">
    <property type="term" value="F:oxidoreductase activity"/>
    <property type="evidence" value="ECO:0007669"/>
    <property type="project" value="InterPro"/>
</dbReference>
<dbReference type="EMBL" id="CP037867">
    <property type="protein sequence ID" value="QBM26782.1"/>
    <property type="molecule type" value="Genomic_DNA"/>
</dbReference>